<dbReference type="InterPro" id="IPR025983">
    <property type="entry name" value="Cys_rich_CPCC"/>
</dbReference>
<dbReference type="RefSeq" id="WP_231640068.1">
    <property type="nucleotide sequence ID" value="NZ_CP130472.1"/>
</dbReference>
<feature type="domain" description="Cysteine-rich CPCC" evidence="1">
    <location>
        <begin position="40"/>
        <end position="108"/>
    </location>
</feature>
<dbReference type="EMBL" id="CP130472">
    <property type="protein sequence ID" value="WLS45644.1"/>
    <property type="molecule type" value="Genomic_DNA"/>
</dbReference>
<protein>
    <submittedName>
        <fullName evidence="2">CPCC family cysteine-rich protein</fullName>
    </submittedName>
</protein>
<gene>
    <name evidence="2" type="ORF">Q3V37_30625</name>
</gene>
<organism evidence="2 3">
    <name type="scientific">Micromonospora profundi</name>
    <dbReference type="NCBI Taxonomy" id="1420889"/>
    <lineage>
        <taxon>Bacteria</taxon>
        <taxon>Bacillati</taxon>
        <taxon>Actinomycetota</taxon>
        <taxon>Actinomycetes</taxon>
        <taxon>Micromonosporales</taxon>
        <taxon>Micromonosporaceae</taxon>
        <taxon>Micromonospora</taxon>
    </lineage>
</organism>
<dbReference type="AlphaFoldDB" id="A0AAJ6KYL8"/>
<dbReference type="Pfam" id="PF14206">
    <property type="entry name" value="Cys_rich_CPCC"/>
    <property type="match status" value="1"/>
</dbReference>
<sequence length="110" mass="11807">MVAARWTSSGWSRVIFCGWPGDIQLWNAASVGEHVVPVGCPCCASRTGGGTCPVCFWTDDGQTDADADAVRGGANGDLSLTYARLNYAVYGASHPRYQDMVRPARPDERP</sequence>
<evidence type="ECO:0000259" key="1">
    <source>
        <dbReference type="Pfam" id="PF14206"/>
    </source>
</evidence>
<name>A0AAJ6KYL8_9ACTN</name>
<accession>A0AAJ6KYL8</accession>
<reference evidence="2 3" key="1">
    <citation type="submission" date="2023-07" db="EMBL/GenBank/DDBJ databases">
        <title>Micromonospora profundi TRM 95458 converts glycerol to a new osmotic compound.</title>
        <authorList>
            <person name="Lu D."/>
        </authorList>
    </citation>
    <scope>NUCLEOTIDE SEQUENCE [LARGE SCALE GENOMIC DNA]</scope>
    <source>
        <strain evidence="2 3">TRM95458</strain>
    </source>
</reference>
<dbReference type="Proteomes" id="UP001235874">
    <property type="component" value="Chromosome"/>
</dbReference>
<keyword evidence="3" id="KW-1185">Reference proteome</keyword>
<proteinExistence type="predicted"/>
<dbReference type="KEGG" id="mprn:Q3V37_30625"/>
<evidence type="ECO:0000313" key="2">
    <source>
        <dbReference type="EMBL" id="WLS45644.1"/>
    </source>
</evidence>
<evidence type="ECO:0000313" key="3">
    <source>
        <dbReference type="Proteomes" id="UP001235874"/>
    </source>
</evidence>